<evidence type="ECO:0000256" key="1">
    <source>
        <dbReference type="SAM" id="MobiDB-lite"/>
    </source>
</evidence>
<feature type="region of interest" description="Disordered" evidence="1">
    <location>
        <begin position="347"/>
        <end position="421"/>
    </location>
</feature>
<dbReference type="Gramene" id="OB05G28150.1">
    <property type="protein sequence ID" value="OB05G28150.1"/>
    <property type="gene ID" value="OB05G28150"/>
</dbReference>
<protein>
    <recommendedName>
        <fullName evidence="2">KIB1-4 beta-propeller domain-containing protein</fullName>
    </recommendedName>
</protein>
<reference evidence="3" key="2">
    <citation type="submission" date="2013-04" db="UniProtKB">
        <authorList>
            <consortium name="EnsemblPlants"/>
        </authorList>
    </citation>
    <scope>IDENTIFICATION</scope>
</reference>
<feature type="domain" description="KIB1-4 beta-propeller" evidence="2">
    <location>
        <begin position="107"/>
        <end position="277"/>
    </location>
</feature>
<reference evidence="3" key="1">
    <citation type="journal article" date="2013" name="Nat. Commun.">
        <title>Whole-genome sequencing of Oryza brachyantha reveals mechanisms underlying Oryza genome evolution.</title>
        <authorList>
            <person name="Chen J."/>
            <person name="Huang Q."/>
            <person name="Gao D."/>
            <person name="Wang J."/>
            <person name="Lang Y."/>
            <person name="Liu T."/>
            <person name="Li B."/>
            <person name="Bai Z."/>
            <person name="Luis Goicoechea J."/>
            <person name="Liang C."/>
            <person name="Chen C."/>
            <person name="Zhang W."/>
            <person name="Sun S."/>
            <person name="Liao Y."/>
            <person name="Zhang X."/>
            <person name="Yang L."/>
            <person name="Song C."/>
            <person name="Wang M."/>
            <person name="Shi J."/>
            <person name="Liu G."/>
            <person name="Liu J."/>
            <person name="Zhou H."/>
            <person name="Zhou W."/>
            <person name="Yu Q."/>
            <person name="An N."/>
            <person name="Chen Y."/>
            <person name="Cai Q."/>
            <person name="Wang B."/>
            <person name="Liu B."/>
            <person name="Min J."/>
            <person name="Huang Y."/>
            <person name="Wu H."/>
            <person name="Li Z."/>
            <person name="Zhang Y."/>
            <person name="Yin Y."/>
            <person name="Song W."/>
            <person name="Jiang J."/>
            <person name="Jackson S.A."/>
            <person name="Wing R.A."/>
            <person name="Wang J."/>
            <person name="Chen M."/>
        </authorList>
    </citation>
    <scope>NUCLEOTIDE SEQUENCE [LARGE SCALE GENOMIC DNA]</scope>
    <source>
        <strain evidence="3">cv. IRGC 101232</strain>
    </source>
</reference>
<dbReference type="eggNOG" id="KOG0594">
    <property type="taxonomic scope" value="Eukaryota"/>
</dbReference>
<keyword evidence="4" id="KW-1185">Reference proteome</keyword>
<feature type="region of interest" description="Disordered" evidence="1">
    <location>
        <begin position="66"/>
        <end position="96"/>
    </location>
</feature>
<proteinExistence type="predicted"/>
<evidence type="ECO:0000259" key="2">
    <source>
        <dbReference type="Pfam" id="PF03478"/>
    </source>
</evidence>
<accession>J3M891</accession>
<dbReference type="PANTHER" id="PTHR33110:SF121">
    <property type="entry name" value="DUF295 DOMAIN-CONTAINING PROTEIN"/>
    <property type="match status" value="1"/>
</dbReference>
<dbReference type="InterPro" id="IPR005174">
    <property type="entry name" value="KIB1-4_b-propeller"/>
</dbReference>
<dbReference type="PANTHER" id="PTHR33110">
    <property type="entry name" value="F-BOX/KELCH-REPEAT PROTEIN-RELATED"/>
    <property type="match status" value="1"/>
</dbReference>
<feature type="compositionally biased region" description="Low complexity" evidence="1">
    <location>
        <begin position="66"/>
        <end position="78"/>
    </location>
</feature>
<dbReference type="OMA" id="FIQEHRI"/>
<dbReference type="AlphaFoldDB" id="J3M891"/>
<organism evidence="3">
    <name type="scientific">Oryza brachyantha</name>
    <name type="common">malo sina</name>
    <dbReference type="NCBI Taxonomy" id="4533"/>
    <lineage>
        <taxon>Eukaryota</taxon>
        <taxon>Viridiplantae</taxon>
        <taxon>Streptophyta</taxon>
        <taxon>Embryophyta</taxon>
        <taxon>Tracheophyta</taxon>
        <taxon>Spermatophyta</taxon>
        <taxon>Magnoliopsida</taxon>
        <taxon>Liliopsida</taxon>
        <taxon>Poales</taxon>
        <taxon>Poaceae</taxon>
        <taxon>BOP clade</taxon>
        <taxon>Oryzoideae</taxon>
        <taxon>Oryzeae</taxon>
        <taxon>Oryzinae</taxon>
        <taxon>Oryza</taxon>
    </lineage>
</organism>
<dbReference type="EnsemblPlants" id="OB05G28150.1">
    <property type="protein sequence ID" value="OB05G28150.1"/>
    <property type="gene ID" value="OB05G28150"/>
</dbReference>
<name>J3M891_ORYBR</name>
<feature type="domain" description="KIB1-4 beta-propeller" evidence="2">
    <location>
        <begin position="443"/>
        <end position="710"/>
    </location>
</feature>
<dbReference type="Pfam" id="PF03478">
    <property type="entry name" value="Beta-prop_KIB1-4"/>
    <property type="match status" value="2"/>
</dbReference>
<feature type="compositionally biased region" description="Pro residues" evidence="1">
    <location>
        <begin position="382"/>
        <end position="396"/>
    </location>
</feature>
<evidence type="ECO:0000313" key="3">
    <source>
        <dbReference type="EnsemblPlants" id="OB05G28150.1"/>
    </source>
</evidence>
<feature type="compositionally biased region" description="Low complexity" evidence="1">
    <location>
        <begin position="397"/>
        <end position="411"/>
    </location>
</feature>
<dbReference type="HOGENOM" id="CLU_019286_5_1_1"/>
<dbReference type="Proteomes" id="UP000006038">
    <property type="component" value="Chromosome 5"/>
</dbReference>
<sequence>METPIHKLSYDELRLIHERLRCLVDRRRMGQVCRAWREAVAEQQHPPRRPLPSILVPRADGPAFSCPSAAAPPTASASRSRKTHAPRTTSAPTMHEDHALLSLRKDRNKQRFPFPKLVNLGKSVHKSVIIVFAATLSSPPEDKRCVAAAISSCYWLLSDARVHAFWRLEHQVAVLGTPFAGLALEDVIHHNGGFHFLSTEENLHVLSVQEFSEDGNGCLKIPPMVIRRFSHDGRDYDGYYAVRYLVESRGKLLMVVRLVPDPPPKPPTNSVFRVFEMVEPPPGTPSTTTRPCATTILLMLLNLFSSVPYCHDLFLDYVHDAQTDVTVPSNPSCFFNLPSKASHRLFRLREAKRPRPRPRPRPCLCNGDANPQAQLRRTAPHPRAPPVPRRPAPHGPSLPRLARSRRGAAAPPASPAPIDPRPARRRACLLVPLRGCATHGFGLPLPEDARAAHYFGAYDGGWAFVAFRRNEDHALLSLRNRKDRNKQRFSLPKLVNLAKSVYESDIIVFAATLSSPPEDKSCVAAGISSYWSLSVARVHAFWRLEHQVAVLGTPFAGLALEDVIHHNGGFHFLNTEENLHVFSVQEFSEDGNGCLKIPPMVIRRFSHDGRDYDGYYAVRYLVESRGKLLMVVRLVPDPPPKPPANSVFRVFEMVEPPPGTPTNNDEALYAWNELESLGGQMLFVGRGCSRSYDAADYPGAEFNEGLYFLDDERLRLHPRRSRMLKRRFPKYPCSDNGKWLPAAEADSRVDKFLPDQGPSNYSPPAWLLP</sequence>
<dbReference type="STRING" id="4533.J3M891"/>
<evidence type="ECO:0000313" key="4">
    <source>
        <dbReference type="Proteomes" id="UP000006038"/>
    </source>
</evidence>